<gene>
    <name evidence="2" type="ORF">AJ78_01405</name>
</gene>
<evidence type="ECO:0008006" key="4">
    <source>
        <dbReference type="Google" id="ProtNLM"/>
    </source>
</evidence>
<proteinExistence type="predicted"/>
<reference evidence="2 3" key="1">
    <citation type="submission" date="2015-07" db="EMBL/GenBank/DDBJ databases">
        <title>Emmonsia species relationships and genome sequence.</title>
        <authorList>
            <consortium name="The Broad Institute Genomics Platform"/>
            <person name="Cuomo C.A."/>
            <person name="Munoz J.F."/>
            <person name="Imamovic A."/>
            <person name="Priest M.E."/>
            <person name="Young S."/>
            <person name="Clay O.K."/>
            <person name="McEwen J.G."/>
        </authorList>
    </citation>
    <scope>NUCLEOTIDE SEQUENCE [LARGE SCALE GENOMIC DNA]</scope>
    <source>
        <strain evidence="2 3">UAMH 9510</strain>
    </source>
</reference>
<dbReference type="PANTHER" id="PTHR42039:SF1">
    <property type="entry name" value="PUTATIVE (AFU_ORTHOLOGUE AFUA_3G02940)-RELATED"/>
    <property type="match status" value="1"/>
</dbReference>
<dbReference type="OrthoDB" id="118256at2759"/>
<protein>
    <recommendedName>
        <fullName evidence="4">Allergen Asp f 4</fullName>
    </recommendedName>
</protein>
<evidence type="ECO:0000313" key="3">
    <source>
        <dbReference type="Proteomes" id="UP000182235"/>
    </source>
</evidence>
<keyword evidence="3" id="KW-1185">Reference proteome</keyword>
<feature type="signal peptide" evidence="1">
    <location>
        <begin position="1"/>
        <end position="19"/>
    </location>
</feature>
<dbReference type="Pfam" id="PF25312">
    <property type="entry name" value="Allergen_Asp_f_4"/>
    <property type="match status" value="1"/>
</dbReference>
<dbReference type="AlphaFoldDB" id="A0A1J9QRP7"/>
<dbReference type="GO" id="GO:0005576">
    <property type="term" value="C:extracellular region"/>
    <property type="evidence" value="ECO:0007669"/>
    <property type="project" value="InterPro"/>
</dbReference>
<keyword evidence="1" id="KW-0732">Signal</keyword>
<dbReference type="Proteomes" id="UP000182235">
    <property type="component" value="Unassembled WGS sequence"/>
</dbReference>
<feature type="chain" id="PRO_5013154026" description="Allergen Asp f 4" evidence="1">
    <location>
        <begin position="20"/>
        <end position="250"/>
    </location>
</feature>
<comment type="caution">
    <text evidence="2">The sequence shown here is derived from an EMBL/GenBank/DDBJ whole genome shotgun (WGS) entry which is preliminary data.</text>
</comment>
<dbReference type="PANTHER" id="PTHR42039">
    <property type="entry name" value="PUTATIVE (AFU_ORTHOLOGUE AFUA_3G02940)-RELATED"/>
    <property type="match status" value="1"/>
</dbReference>
<dbReference type="EMBL" id="LGRN01000031">
    <property type="protein sequence ID" value="OJD18564.1"/>
    <property type="molecule type" value="Genomic_DNA"/>
</dbReference>
<sequence>MQLKSTLALLGALAPFGLGQPHGNIQHHKHIAKRFEWASIVSNVFTTAGFGERVTSGKGSGDMYQGNVGNPWGSNIIEVPENKVANYKYVAKIMGENTEPWTVVFWNKIGPDGKLDGHYGHSALNLILNPGETKFVAFDENTQGSFGAYKGTTLPKNKWGSYACTWGEFDFGSAPNGGWSGFDVSAIQAEMSNMEVQGMKICQVGGVCSTIRPGGKVDNAYGAKDRDIGGIGGNLPPGAVRLEVTIAYHG</sequence>
<dbReference type="GO" id="GO:0019863">
    <property type="term" value="F:IgE binding"/>
    <property type="evidence" value="ECO:0007669"/>
    <property type="project" value="InterPro"/>
</dbReference>
<name>A0A1J9QRP7_9EURO</name>
<evidence type="ECO:0000313" key="2">
    <source>
        <dbReference type="EMBL" id="OJD18564.1"/>
    </source>
</evidence>
<accession>A0A1J9QRP7</accession>
<dbReference type="InterPro" id="IPR038903">
    <property type="entry name" value="Allergen_Asp_f_4"/>
</dbReference>
<evidence type="ECO:0000256" key="1">
    <source>
        <dbReference type="SAM" id="SignalP"/>
    </source>
</evidence>
<organism evidence="2 3">
    <name type="scientific">Emergomyces pasteurianus Ep9510</name>
    <dbReference type="NCBI Taxonomy" id="1447872"/>
    <lineage>
        <taxon>Eukaryota</taxon>
        <taxon>Fungi</taxon>
        <taxon>Dikarya</taxon>
        <taxon>Ascomycota</taxon>
        <taxon>Pezizomycotina</taxon>
        <taxon>Eurotiomycetes</taxon>
        <taxon>Eurotiomycetidae</taxon>
        <taxon>Onygenales</taxon>
        <taxon>Ajellomycetaceae</taxon>
        <taxon>Emergomyces</taxon>
    </lineage>
</organism>